<dbReference type="OrthoDB" id="432970at2759"/>
<dbReference type="STRING" id="742152.A0A2H3JU95"/>
<organism evidence="1 2">
    <name type="scientific">Wolfiporia cocos (strain MD-104)</name>
    <name type="common">Brown rot fungus</name>
    <dbReference type="NCBI Taxonomy" id="742152"/>
    <lineage>
        <taxon>Eukaryota</taxon>
        <taxon>Fungi</taxon>
        <taxon>Dikarya</taxon>
        <taxon>Basidiomycota</taxon>
        <taxon>Agaricomycotina</taxon>
        <taxon>Agaricomycetes</taxon>
        <taxon>Polyporales</taxon>
        <taxon>Phaeolaceae</taxon>
        <taxon>Wolfiporia</taxon>
    </lineage>
</organism>
<gene>
    <name evidence="1" type="ORF">WOLCODRAFT_78351</name>
</gene>
<name>A0A2H3JU95_WOLCO</name>
<evidence type="ECO:0000313" key="2">
    <source>
        <dbReference type="Proteomes" id="UP000218811"/>
    </source>
</evidence>
<protein>
    <submittedName>
        <fullName evidence="1">Uncharacterized protein</fullName>
    </submittedName>
</protein>
<dbReference type="EMBL" id="KB468168">
    <property type="protein sequence ID" value="PCH45135.1"/>
    <property type="molecule type" value="Genomic_DNA"/>
</dbReference>
<dbReference type="AlphaFoldDB" id="A0A2H3JU95"/>
<accession>A0A2H3JU95</accession>
<evidence type="ECO:0000313" key="1">
    <source>
        <dbReference type="EMBL" id="PCH45135.1"/>
    </source>
</evidence>
<reference evidence="1 2" key="1">
    <citation type="journal article" date="2012" name="Science">
        <title>The Paleozoic origin of enzymatic lignin decomposition reconstructed from 31 fungal genomes.</title>
        <authorList>
            <person name="Floudas D."/>
            <person name="Binder M."/>
            <person name="Riley R."/>
            <person name="Barry K."/>
            <person name="Blanchette R.A."/>
            <person name="Henrissat B."/>
            <person name="Martinez A.T."/>
            <person name="Otillar R."/>
            <person name="Spatafora J.W."/>
            <person name="Yadav J.S."/>
            <person name="Aerts A."/>
            <person name="Benoit I."/>
            <person name="Boyd A."/>
            <person name="Carlson A."/>
            <person name="Copeland A."/>
            <person name="Coutinho P.M."/>
            <person name="de Vries R.P."/>
            <person name="Ferreira P."/>
            <person name="Findley K."/>
            <person name="Foster B."/>
            <person name="Gaskell J."/>
            <person name="Glotzer D."/>
            <person name="Gorecki P."/>
            <person name="Heitman J."/>
            <person name="Hesse C."/>
            <person name="Hori C."/>
            <person name="Igarashi K."/>
            <person name="Jurgens J.A."/>
            <person name="Kallen N."/>
            <person name="Kersten P."/>
            <person name="Kohler A."/>
            <person name="Kuees U."/>
            <person name="Kumar T.K.A."/>
            <person name="Kuo A."/>
            <person name="LaButti K."/>
            <person name="Larrondo L.F."/>
            <person name="Lindquist E."/>
            <person name="Ling A."/>
            <person name="Lombard V."/>
            <person name="Lucas S."/>
            <person name="Lundell T."/>
            <person name="Martin R."/>
            <person name="McLaughlin D.J."/>
            <person name="Morgenstern I."/>
            <person name="Morin E."/>
            <person name="Murat C."/>
            <person name="Nagy L.G."/>
            <person name="Nolan M."/>
            <person name="Ohm R.A."/>
            <person name="Patyshakuliyeva A."/>
            <person name="Rokas A."/>
            <person name="Ruiz-Duenas F.J."/>
            <person name="Sabat G."/>
            <person name="Salamov A."/>
            <person name="Samejima M."/>
            <person name="Schmutz J."/>
            <person name="Slot J.C."/>
            <person name="St John F."/>
            <person name="Stenlid J."/>
            <person name="Sun H."/>
            <person name="Sun S."/>
            <person name="Syed K."/>
            <person name="Tsang A."/>
            <person name="Wiebenga A."/>
            <person name="Young D."/>
            <person name="Pisabarro A."/>
            <person name="Eastwood D.C."/>
            <person name="Martin F."/>
            <person name="Cullen D."/>
            <person name="Grigoriev I.V."/>
            <person name="Hibbett D.S."/>
        </authorList>
    </citation>
    <scope>NUCLEOTIDE SEQUENCE [LARGE SCALE GENOMIC DNA]</scope>
    <source>
        <strain evidence="1 2">MD-104</strain>
    </source>
</reference>
<dbReference type="Proteomes" id="UP000218811">
    <property type="component" value="Unassembled WGS sequence"/>
</dbReference>
<sequence length="147" mass="16812">LKKWVRFHKSTLMGATIHALRLPEDLSRARTHVLLIKLQLHGDQNGALRKHAELSVVSVAEAIRWPKPWPWSLKTLRDMQNGGERRGHGTTAACLIECYPFSVQTVPFGSLTEWKDASVEPRWEVTLRAYTNTSMRFRAPPCFCKDC</sequence>
<keyword evidence="2" id="KW-1185">Reference proteome</keyword>
<proteinExistence type="predicted"/>
<feature type="non-terminal residue" evidence="1">
    <location>
        <position position="1"/>
    </location>
</feature>